<evidence type="ECO:0000256" key="5">
    <source>
        <dbReference type="ARBA" id="ARBA00022692"/>
    </source>
</evidence>
<dbReference type="SUPFAM" id="SSF81345">
    <property type="entry name" value="ABC transporter involved in vitamin B12 uptake, BtuC"/>
    <property type="match status" value="1"/>
</dbReference>
<evidence type="ECO:0000256" key="9">
    <source>
        <dbReference type="SAM" id="Phobius"/>
    </source>
</evidence>
<evidence type="ECO:0000256" key="7">
    <source>
        <dbReference type="ARBA" id="ARBA00023136"/>
    </source>
</evidence>
<feature type="transmembrane region" description="Helical" evidence="9">
    <location>
        <begin position="280"/>
        <end position="309"/>
    </location>
</feature>
<feature type="transmembrane region" description="Helical" evidence="9">
    <location>
        <begin position="352"/>
        <end position="370"/>
    </location>
</feature>
<dbReference type="PANTHER" id="PTHR30472:SF25">
    <property type="entry name" value="ABC TRANSPORTER PERMEASE PROTEIN MJ0876-RELATED"/>
    <property type="match status" value="1"/>
</dbReference>
<dbReference type="Gene3D" id="1.10.3470.10">
    <property type="entry name" value="ABC transporter involved in vitamin B12 uptake, BtuC"/>
    <property type="match status" value="1"/>
</dbReference>
<keyword evidence="7 9" id="KW-0472">Membrane</keyword>
<accession>A0A8J3C9W6</accession>
<evidence type="ECO:0000256" key="1">
    <source>
        <dbReference type="ARBA" id="ARBA00004651"/>
    </source>
</evidence>
<comment type="similarity">
    <text evidence="2">Belongs to the binding-protein-dependent transport system permease family. FecCD subfamily.</text>
</comment>
<feature type="transmembrane region" description="Helical" evidence="9">
    <location>
        <begin position="45"/>
        <end position="68"/>
    </location>
</feature>
<evidence type="ECO:0000313" key="10">
    <source>
        <dbReference type="EMBL" id="GGM37111.1"/>
    </source>
</evidence>
<keyword evidence="5 9" id="KW-0812">Transmembrane</keyword>
<keyword evidence="3" id="KW-0813">Transport</keyword>
<reference evidence="10" key="2">
    <citation type="submission" date="2020-09" db="EMBL/GenBank/DDBJ databases">
        <authorList>
            <person name="Sun Q."/>
            <person name="Zhou Y."/>
        </authorList>
    </citation>
    <scope>NUCLEOTIDE SEQUENCE</scope>
    <source>
        <strain evidence="10">CGMCC 4.5737</strain>
    </source>
</reference>
<evidence type="ECO:0000256" key="3">
    <source>
        <dbReference type="ARBA" id="ARBA00022448"/>
    </source>
</evidence>
<organism evidence="10 11">
    <name type="scientific">Longimycelium tulufanense</name>
    <dbReference type="NCBI Taxonomy" id="907463"/>
    <lineage>
        <taxon>Bacteria</taxon>
        <taxon>Bacillati</taxon>
        <taxon>Actinomycetota</taxon>
        <taxon>Actinomycetes</taxon>
        <taxon>Pseudonocardiales</taxon>
        <taxon>Pseudonocardiaceae</taxon>
        <taxon>Longimycelium</taxon>
    </lineage>
</organism>
<keyword evidence="11" id="KW-1185">Reference proteome</keyword>
<evidence type="ECO:0000313" key="11">
    <source>
        <dbReference type="Proteomes" id="UP000637578"/>
    </source>
</evidence>
<feature type="transmembrane region" description="Helical" evidence="9">
    <location>
        <begin position="321"/>
        <end position="346"/>
    </location>
</feature>
<feature type="transmembrane region" description="Helical" evidence="9">
    <location>
        <begin position="106"/>
        <end position="123"/>
    </location>
</feature>
<feature type="transmembrane region" description="Helical" evidence="9">
    <location>
        <begin position="161"/>
        <end position="184"/>
    </location>
</feature>
<keyword evidence="4" id="KW-1003">Cell membrane</keyword>
<dbReference type="EMBL" id="BMMK01000002">
    <property type="protein sequence ID" value="GGM37111.1"/>
    <property type="molecule type" value="Genomic_DNA"/>
</dbReference>
<protein>
    <submittedName>
        <fullName evidence="10">ABC transporter permease</fullName>
    </submittedName>
</protein>
<dbReference type="GO" id="GO:0005886">
    <property type="term" value="C:plasma membrane"/>
    <property type="evidence" value="ECO:0007669"/>
    <property type="project" value="UniProtKB-SubCell"/>
</dbReference>
<feature type="region of interest" description="Disordered" evidence="8">
    <location>
        <begin position="1"/>
        <end position="34"/>
    </location>
</feature>
<keyword evidence="6 9" id="KW-1133">Transmembrane helix</keyword>
<dbReference type="AlphaFoldDB" id="A0A8J3C9W6"/>
<feature type="transmembrane region" description="Helical" evidence="9">
    <location>
        <begin position="135"/>
        <end position="154"/>
    </location>
</feature>
<reference evidence="10" key="1">
    <citation type="journal article" date="2014" name="Int. J. Syst. Evol. Microbiol.">
        <title>Complete genome sequence of Corynebacterium casei LMG S-19264T (=DSM 44701T), isolated from a smear-ripened cheese.</title>
        <authorList>
            <consortium name="US DOE Joint Genome Institute (JGI-PGF)"/>
            <person name="Walter F."/>
            <person name="Albersmeier A."/>
            <person name="Kalinowski J."/>
            <person name="Ruckert C."/>
        </authorList>
    </citation>
    <scope>NUCLEOTIDE SEQUENCE</scope>
    <source>
        <strain evidence="10">CGMCC 4.5737</strain>
    </source>
</reference>
<sequence length="378" mass="38669">MAMTAHPEPQSNLRTHSHPDPAPASVPGPDADPAAPLPAATRLTAVHLLVAIALLTGVVTGAVLFGAIDLGAFRVLAEVFAQLTGGTSPLSEREAAILWQLRVPRVVLACLVGAALAGSGAAFQGVFRNPMADPYLLGAASGAGLGATLVMVIAPQTRDWLIGPLPVAAFVGALGGVALSWLIGRSAGNGTVTLVLAGVAVTSFLTAVSMFVQQTHVDSLREVYAWLFGGVATSGWREVLVVLPYVVLASAVLWGCGRLLDVLGLGDEEARALGLRPGRVRAAVLLAASLATAAAVAMTGLIGFVGFVVPHIVRRTVAGSYRVVLPLSLFVGAVFLVLADIVARTVLAPGELPVGVVTAFTGAPFFALVLRGSKGRQR</sequence>
<name>A0A8J3C9W6_9PSEU</name>
<evidence type="ECO:0000256" key="6">
    <source>
        <dbReference type="ARBA" id="ARBA00022989"/>
    </source>
</evidence>
<dbReference type="Pfam" id="PF01032">
    <property type="entry name" value="FecCD"/>
    <property type="match status" value="1"/>
</dbReference>
<dbReference type="GO" id="GO:0022857">
    <property type="term" value="F:transmembrane transporter activity"/>
    <property type="evidence" value="ECO:0007669"/>
    <property type="project" value="InterPro"/>
</dbReference>
<dbReference type="PANTHER" id="PTHR30472">
    <property type="entry name" value="FERRIC ENTEROBACTIN TRANSPORT SYSTEM PERMEASE PROTEIN"/>
    <property type="match status" value="1"/>
</dbReference>
<comment type="subcellular location">
    <subcellularLocation>
        <location evidence="1">Cell membrane</location>
        <topology evidence="1">Multi-pass membrane protein</topology>
    </subcellularLocation>
</comment>
<evidence type="ECO:0000256" key="4">
    <source>
        <dbReference type="ARBA" id="ARBA00022475"/>
    </source>
</evidence>
<feature type="transmembrane region" description="Helical" evidence="9">
    <location>
        <begin position="190"/>
        <end position="212"/>
    </location>
</feature>
<dbReference type="CDD" id="cd06550">
    <property type="entry name" value="TM_ABC_iron-siderophores_like"/>
    <property type="match status" value="1"/>
</dbReference>
<evidence type="ECO:0000256" key="2">
    <source>
        <dbReference type="ARBA" id="ARBA00007935"/>
    </source>
</evidence>
<dbReference type="InterPro" id="IPR000522">
    <property type="entry name" value="ABC_transptr_permease_BtuC"/>
</dbReference>
<dbReference type="InterPro" id="IPR037294">
    <property type="entry name" value="ABC_BtuC-like"/>
</dbReference>
<gene>
    <name evidence="10" type="ORF">GCM10012275_05320</name>
</gene>
<dbReference type="FunFam" id="1.10.3470.10:FF:000001">
    <property type="entry name" value="Vitamin B12 ABC transporter permease BtuC"/>
    <property type="match status" value="1"/>
</dbReference>
<proteinExistence type="inferred from homology"/>
<evidence type="ECO:0000256" key="8">
    <source>
        <dbReference type="SAM" id="MobiDB-lite"/>
    </source>
</evidence>
<comment type="caution">
    <text evidence="10">The sequence shown here is derived from an EMBL/GenBank/DDBJ whole genome shotgun (WGS) entry which is preliminary data.</text>
</comment>
<dbReference type="Proteomes" id="UP000637578">
    <property type="component" value="Unassembled WGS sequence"/>
</dbReference>